<dbReference type="GO" id="GO:0004366">
    <property type="term" value="F:glycerol-3-phosphate O-acyltransferase activity"/>
    <property type="evidence" value="ECO:0007669"/>
    <property type="project" value="UniProtKB-EC"/>
</dbReference>
<evidence type="ECO:0000256" key="4">
    <source>
        <dbReference type="ARBA" id="ARBA00013113"/>
    </source>
</evidence>
<dbReference type="EMBL" id="CP042345">
    <property type="protein sequence ID" value="QEA16897.1"/>
    <property type="molecule type" value="Genomic_DNA"/>
</dbReference>
<evidence type="ECO:0000256" key="8">
    <source>
        <dbReference type="ARBA" id="ARBA00023315"/>
    </source>
</evidence>
<evidence type="ECO:0000256" key="1">
    <source>
        <dbReference type="ARBA" id="ARBA00004184"/>
    </source>
</evidence>
<name>A0A5B8S8D0_9SPHN</name>
<dbReference type="KEGG" id="ngf:FRF71_12590"/>
<reference evidence="11 12" key="1">
    <citation type="journal article" date="2013" name="J. Microbiol. Biotechnol.">
        <title>Novosphingobium ginsenosidimutans sp. nov., with the ability to convert ginsenoside.</title>
        <authorList>
            <person name="Kim J.K."/>
            <person name="He D."/>
            <person name="Liu Q.M."/>
            <person name="Park H.Y."/>
            <person name="Jung M.S."/>
            <person name="Yoon M.H."/>
            <person name="Kim S.C."/>
            <person name="Im W.T."/>
        </authorList>
    </citation>
    <scope>NUCLEOTIDE SEQUENCE [LARGE SCALE GENOMIC DNA]</scope>
    <source>
        <strain evidence="11 12">FW-6</strain>
    </source>
</reference>
<dbReference type="GO" id="GO:0005886">
    <property type="term" value="C:plasma membrane"/>
    <property type="evidence" value="ECO:0007669"/>
    <property type="project" value="TreeGrafter"/>
</dbReference>
<gene>
    <name evidence="11" type="ORF">FRF71_12590</name>
</gene>
<keyword evidence="12" id="KW-1185">Reference proteome</keyword>
<dbReference type="InterPro" id="IPR022284">
    <property type="entry name" value="GPAT/DHAPAT"/>
</dbReference>
<evidence type="ECO:0000256" key="3">
    <source>
        <dbReference type="ARBA" id="ARBA00007937"/>
    </source>
</evidence>
<dbReference type="EC" id="2.3.1.15" evidence="4"/>
<comment type="pathway">
    <text evidence="2">Phospholipid metabolism; CDP-diacylglycerol biosynthesis; CDP-diacylglycerol from sn-glycerol 3-phosphate: step 1/3.</text>
</comment>
<keyword evidence="7" id="KW-0472">Membrane</keyword>
<accession>A0A5B8S8D0</accession>
<dbReference type="GO" id="GO:0016024">
    <property type="term" value="P:CDP-diacylglycerol biosynthetic process"/>
    <property type="evidence" value="ECO:0007669"/>
    <property type="project" value="UniProtKB-UniPathway"/>
</dbReference>
<dbReference type="Pfam" id="PF19277">
    <property type="entry name" value="GPAT_C"/>
    <property type="match status" value="1"/>
</dbReference>
<dbReference type="SUPFAM" id="SSF69593">
    <property type="entry name" value="Glycerol-3-phosphate (1)-acyltransferase"/>
    <property type="match status" value="1"/>
</dbReference>
<dbReference type="Proteomes" id="UP000321172">
    <property type="component" value="Chromosome"/>
</dbReference>
<dbReference type="CDD" id="cd07993">
    <property type="entry name" value="LPLAT_DHAPAT-like"/>
    <property type="match status" value="1"/>
</dbReference>
<dbReference type="InterPro" id="IPR041728">
    <property type="entry name" value="GPAT/DHAPAT_LPLAT"/>
</dbReference>
<dbReference type="GO" id="GO:0012505">
    <property type="term" value="C:endomembrane system"/>
    <property type="evidence" value="ECO:0007669"/>
    <property type="project" value="UniProtKB-SubCell"/>
</dbReference>
<dbReference type="InterPro" id="IPR045520">
    <property type="entry name" value="GPAT/DHAPAT_C"/>
</dbReference>
<comment type="catalytic activity">
    <reaction evidence="9">
        <text>sn-glycerol 3-phosphate + an acyl-CoA = a 1-acyl-sn-glycero-3-phosphate + CoA</text>
        <dbReference type="Rhea" id="RHEA:15325"/>
        <dbReference type="ChEBI" id="CHEBI:57287"/>
        <dbReference type="ChEBI" id="CHEBI:57597"/>
        <dbReference type="ChEBI" id="CHEBI:57970"/>
        <dbReference type="ChEBI" id="CHEBI:58342"/>
        <dbReference type="EC" id="2.3.1.15"/>
    </reaction>
</comment>
<organism evidence="11 12">
    <name type="scientific">Novosphingobium ginsenosidimutans</name>
    <dbReference type="NCBI Taxonomy" id="1176536"/>
    <lineage>
        <taxon>Bacteria</taxon>
        <taxon>Pseudomonadati</taxon>
        <taxon>Pseudomonadota</taxon>
        <taxon>Alphaproteobacteria</taxon>
        <taxon>Sphingomonadales</taxon>
        <taxon>Sphingomonadaceae</taxon>
        <taxon>Novosphingobium</taxon>
    </lineage>
</organism>
<keyword evidence="8" id="KW-0012">Acyltransferase</keyword>
<dbReference type="RefSeq" id="WP_147090976.1">
    <property type="nucleotide sequence ID" value="NZ_BAABJD010000002.1"/>
</dbReference>
<evidence type="ECO:0000256" key="5">
    <source>
        <dbReference type="ARBA" id="ARBA00013432"/>
    </source>
</evidence>
<keyword evidence="6" id="KW-0808">Transferase</keyword>
<evidence type="ECO:0000259" key="10">
    <source>
        <dbReference type="SMART" id="SM00563"/>
    </source>
</evidence>
<evidence type="ECO:0000256" key="9">
    <source>
        <dbReference type="ARBA" id="ARBA00048427"/>
    </source>
</evidence>
<evidence type="ECO:0000313" key="11">
    <source>
        <dbReference type="EMBL" id="QEA16897.1"/>
    </source>
</evidence>
<feature type="domain" description="Phospholipid/glycerol acyltransferase" evidence="10">
    <location>
        <begin position="258"/>
        <end position="385"/>
    </location>
</feature>
<evidence type="ECO:0000256" key="2">
    <source>
        <dbReference type="ARBA" id="ARBA00004765"/>
    </source>
</evidence>
<evidence type="ECO:0000313" key="12">
    <source>
        <dbReference type="Proteomes" id="UP000321172"/>
    </source>
</evidence>
<dbReference type="Pfam" id="PF01553">
    <property type="entry name" value="Acyltransferase"/>
    <property type="match status" value="1"/>
</dbReference>
<dbReference type="OrthoDB" id="335193at2"/>
<dbReference type="PANTHER" id="PTHR12563:SF17">
    <property type="entry name" value="DIHYDROXYACETONE PHOSPHATE ACYLTRANSFERASE"/>
    <property type="match status" value="1"/>
</dbReference>
<sequence length="767" mass="85302">MATAVSPPESEPQIGRIFLALYRGATERELLERHTARLTGRLVVIERSEAPFSTEVARLVASLDDDAVELAPLRVAWLPRKGEGSGWRALLGLGDPREPSESIKRREKDAADPRWRIVVAEPAALGLLRARWKQRTGGRGTDFADFVARQAELSLERAEYPLYGARYKMPRVEPADLIAAPGFTAGLARLAEETGRRESELLAEARGYLEELRTGHNPFAIEGMLRFFRAAYEKAYGTVDVVPNELAKLHDVFARYPALILPAHKANVDAPVVNTVLADHGLPLPSLFAGINMSFWPMGPIMRRAGYIFLRRDIRENATYRFVLREYLAYLIERRFNLSWFPEGTRSRTGKLLPPKLGLLTYVVDAYRQGRIEDIMLVPVALAYDQVYETKDFANEAKGGKKKPENLGWMLRYLRSLRTSYGKAYLRVAEPLSMREALGPPDPDGNYKTPEAQLALQKLSLAVSWRINQATPITGIALVTFALLATGGRSIPRERLAKFVAMLVEHARKRAQPLADSAVLHDSERLGAVLDTLMASGVVTRFEGGPTPVYGIAEGQHIGAAFYRNSMLHFVLERAICEVAALGAMASSPAKREDKFFETAVALRESLKFEFFFRERPAFEEGLAAEMDLIDRDWRHKLAEANSGREVLDTIFGVGLAHAALRPFLEAYRIVLDVLLTLPVDVAAQEKDVLTAADGLGRQYLLEKTIRNPEAVSRQLFATAWQVASNVRLVEPGPDLAARREGRSRVLRATLAALDAIEVQCREALGG</sequence>
<comment type="subcellular location">
    <subcellularLocation>
        <location evidence="1">Endomembrane system</location>
        <topology evidence="1">Peripheral membrane protein</topology>
    </subcellularLocation>
</comment>
<dbReference type="InterPro" id="IPR002123">
    <property type="entry name" value="Plipid/glycerol_acylTrfase"/>
</dbReference>
<dbReference type="UniPathway" id="UPA00557">
    <property type="reaction ID" value="UER00612"/>
</dbReference>
<proteinExistence type="inferred from homology"/>
<comment type="similarity">
    <text evidence="3">Belongs to the GPAT/DAPAT family.</text>
</comment>
<dbReference type="SMART" id="SM00563">
    <property type="entry name" value="PlsC"/>
    <property type="match status" value="1"/>
</dbReference>
<evidence type="ECO:0000256" key="7">
    <source>
        <dbReference type="ARBA" id="ARBA00023136"/>
    </source>
</evidence>
<dbReference type="PANTHER" id="PTHR12563">
    <property type="entry name" value="GLYCEROL-3-PHOSPHATE ACYLTRANSFERASE"/>
    <property type="match status" value="1"/>
</dbReference>
<protein>
    <recommendedName>
        <fullName evidence="5">Glycerol-3-phosphate acyltransferase</fullName>
        <ecNumber evidence="4">2.3.1.15</ecNumber>
    </recommendedName>
</protein>
<dbReference type="AlphaFoldDB" id="A0A5B8S8D0"/>
<evidence type="ECO:0000256" key="6">
    <source>
        <dbReference type="ARBA" id="ARBA00022679"/>
    </source>
</evidence>